<dbReference type="Pfam" id="PF05023">
    <property type="entry name" value="Phytochelatin"/>
    <property type="match status" value="1"/>
</dbReference>
<gene>
    <name evidence="8" type="ORF">PPROV_000853000</name>
</gene>
<proteinExistence type="predicted"/>
<protein>
    <recommendedName>
        <fullName evidence="1">glutathione gamma-glutamylcysteinyltransferase</fullName>
        <ecNumber evidence="1">2.3.2.15</ecNumber>
    </recommendedName>
</protein>
<dbReference type="Gene3D" id="3.90.70.30">
    <property type="entry name" value="Phytochelatin synthase, N-terminal domain"/>
    <property type="match status" value="1"/>
</dbReference>
<keyword evidence="3" id="KW-0808">Transferase</keyword>
<dbReference type="EMBL" id="BNJQ01000026">
    <property type="protein sequence ID" value="GHP09795.1"/>
    <property type="molecule type" value="Genomic_DNA"/>
</dbReference>
<dbReference type="GO" id="GO:0016756">
    <property type="term" value="F:glutathione gamma-glutamylcysteinyltransferase activity"/>
    <property type="evidence" value="ECO:0007669"/>
    <property type="project" value="UniProtKB-EC"/>
</dbReference>
<sequence>MSVRSRRACQMFFPLLFLCSSFCVSVSSLPLSPSSSGIALNSTLGHTLLISSSVVTTTTVMNHFDTQVTQSFCSVATSATILNALAANAASQGRAVAVPVDPVYSPYRYYTQRNILEDIPCVATVKTHNGAELDAQFIALHGATLDEWSQYLKCHADVVQKHHARSGGVGEFRAALERAYGAQPSGELVAVNFDRKGVEEFGGGHMSPLAAYHKDAESGDEHVLLLDVSRYKYPPVWLPVEELYDAMATLDSTSGLNRGFVVVSARAEGSDVAVGITTEASTTKATELKAQYACLEKKEAARWDGMLACLDGGGTAIMSSSQTSRSAAMSPTSAGVLGGFFGFVVGGALAYTYASLVGRRRVSRAFAALQYAGDVDVDIP</sequence>
<dbReference type="GO" id="GO:0010038">
    <property type="term" value="P:response to metal ion"/>
    <property type="evidence" value="ECO:0007669"/>
    <property type="project" value="InterPro"/>
</dbReference>
<feature type="domain" description="Peptidase C83" evidence="7">
    <location>
        <begin position="19"/>
        <end position="268"/>
    </location>
</feature>
<dbReference type="SUPFAM" id="SSF54001">
    <property type="entry name" value="Cysteine proteinases"/>
    <property type="match status" value="1"/>
</dbReference>
<evidence type="ECO:0000256" key="1">
    <source>
        <dbReference type="ARBA" id="ARBA00012468"/>
    </source>
</evidence>
<reference evidence="8" key="1">
    <citation type="submission" date="2020-10" db="EMBL/GenBank/DDBJ databases">
        <title>Unveiling of a novel bifunctional photoreceptor, Dualchrome1, isolated from a cosmopolitan green alga.</title>
        <authorList>
            <person name="Suzuki S."/>
            <person name="Kawachi M."/>
        </authorList>
    </citation>
    <scope>NUCLEOTIDE SEQUENCE</scope>
    <source>
        <strain evidence="8">NIES 2893</strain>
    </source>
</reference>
<name>A0A830HSX6_9CHLO</name>
<comment type="caution">
    <text evidence="8">The sequence shown here is derived from an EMBL/GenBank/DDBJ whole genome shotgun (WGS) entry which is preliminary data.</text>
</comment>
<dbReference type="InterPro" id="IPR038765">
    <property type="entry name" value="Papain-like_cys_pep_sf"/>
</dbReference>
<dbReference type="Proteomes" id="UP000660262">
    <property type="component" value="Unassembled WGS sequence"/>
</dbReference>
<evidence type="ECO:0000256" key="4">
    <source>
        <dbReference type="ARBA" id="ARBA00022723"/>
    </source>
</evidence>
<evidence type="ECO:0000313" key="9">
    <source>
        <dbReference type="Proteomes" id="UP000660262"/>
    </source>
</evidence>
<dbReference type="OrthoDB" id="448954at2759"/>
<feature type="signal peptide" evidence="6">
    <location>
        <begin position="1"/>
        <end position="28"/>
    </location>
</feature>
<evidence type="ECO:0000313" key="8">
    <source>
        <dbReference type="EMBL" id="GHP09795.1"/>
    </source>
</evidence>
<keyword evidence="5" id="KW-0472">Membrane</keyword>
<dbReference type="GO" id="GO:0046938">
    <property type="term" value="P:phytochelatin biosynthetic process"/>
    <property type="evidence" value="ECO:0007669"/>
    <property type="project" value="InterPro"/>
</dbReference>
<keyword evidence="6" id="KW-0732">Signal</keyword>
<evidence type="ECO:0000256" key="2">
    <source>
        <dbReference type="ARBA" id="ARBA00022539"/>
    </source>
</evidence>
<keyword evidence="5" id="KW-1133">Transmembrane helix</keyword>
<dbReference type="PANTHER" id="PTHR33447">
    <property type="entry name" value="GLUTATHIONE GAMMA-GLUTAMYLCYSTEINYLTRANSFERASE"/>
    <property type="match status" value="1"/>
</dbReference>
<evidence type="ECO:0000256" key="6">
    <source>
        <dbReference type="SAM" id="SignalP"/>
    </source>
</evidence>
<keyword evidence="2" id="KW-0104">Cadmium</keyword>
<keyword evidence="9" id="KW-1185">Reference proteome</keyword>
<dbReference type="AlphaFoldDB" id="A0A830HSX6"/>
<organism evidence="8 9">
    <name type="scientific">Pycnococcus provasolii</name>
    <dbReference type="NCBI Taxonomy" id="41880"/>
    <lineage>
        <taxon>Eukaryota</taxon>
        <taxon>Viridiplantae</taxon>
        <taxon>Chlorophyta</taxon>
        <taxon>Pseudoscourfieldiophyceae</taxon>
        <taxon>Pseudoscourfieldiales</taxon>
        <taxon>Pycnococcaceae</taxon>
        <taxon>Pycnococcus</taxon>
    </lineage>
</organism>
<dbReference type="InterPro" id="IPR007719">
    <property type="entry name" value="PCS_N"/>
</dbReference>
<feature type="transmembrane region" description="Helical" evidence="5">
    <location>
        <begin position="334"/>
        <end position="354"/>
    </location>
</feature>
<keyword evidence="5" id="KW-0812">Transmembrane</keyword>
<dbReference type="PROSITE" id="PS51443">
    <property type="entry name" value="PCS"/>
    <property type="match status" value="1"/>
</dbReference>
<evidence type="ECO:0000256" key="3">
    <source>
        <dbReference type="ARBA" id="ARBA00022679"/>
    </source>
</evidence>
<dbReference type="PANTHER" id="PTHR33447:SF20">
    <property type="entry name" value="GLUTATHIONE GAMMA-GLUTAMYLCYSTEINYLTRANSFERASE"/>
    <property type="match status" value="1"/>
</dbReference>
<dbReference type="EC" id="2.3.2.15" evidence="1"/>
<evidence type="ECO:0000256" key="5">
    <source>
        <dbReference type="SAM" id="Phobius"/>
    </source>
</evidence>
<dbReference type="InterPro" id="IPR040409">
    <property type="entry name" value="PCS-like"/>
</dbReference>
<keyword evidence="4" id="KW-0479">Metal-binding</keyword>
<dbReference type="InterPro" id="IPR038156">
    <property type="entry name" value="PCS_N_sf"/>
</dbReference>
<feature type="chain" id="PRO_5032833256" description="glutathione gamma-glutamylcysteinyltransferase" evidence="6">
    <location>
        <begin position="29"/>
        <end position="380"/>
    </location>
</feature>
<dbReference type="GO" id="GO:0046872">
    <property type="term" value="F:metal ion binding"/>
    <property type="evidence" value="ECO:0007669"/>
    <property type="project" value="UniProtKB-KW"/>
</dbReference>
<accession>A0A830HSX6</accession>
<evidence type="ECO:0000259" key="7">
    <source>
        <dbReference type="PROSITE" id="PS51443"/>
    </source>
</evidence>